<feature type="binding site" evidence="8">
    <location>
        <begin position="34"/>
        <end position="35"/>
    </location>
    <ligand>
        <name>4-CDP-2-C-methyl-D-erythritol 2-phosphate</name>
        <dbReference type="ChEBI" id="CHEBI:57919"/>
    </ligand>
</feature>
<feature type="binding site" evidence="8">
    <location>
        <position position="10"/>
    </location>
    <ligand>
        <name>a divalent metal cation</name>
        <dbReference type="ChEBI" id="CHEBI:60240"/>
    </ligand>
</feature>
<dbReference type="CDD" id="cd00554">
    <property type="entry name" value="MECDP_synthase"/>
    <property type="match status" value="1"/>
</dbReference>
<comment type="pathway">
    <text evidence="2 8">Isoprenoid biosynthesis; isopentenyl diphosphate biosynthesis via DXP pathway; isopentenyl diphosphate from 1-deoxy-D-xylulose 5-phosphate: step 4/6.</text>
</comment>
<dbReference type="GO" id="GO:0019288">
    <property type="term" value="P:isopentenyl diphosphate biosynthetic process, methylerythritol 4-phosphate pathway"/>
    <property type="evidence" value="ECO:0007669"/>
    <property type="project" value="UniProtKB-UniRule"/>
</dbReference>
<dbReference type="eggNOG" id="COG0245">
    <property type="taxonomic scope" value="Bacteria"/>
</dbReference>
<evidence type="ECO:0000256" key="6">
    <source>
        <dbReference type="ARBA" id="ARBA00023229"/>
    </source>
</evidence>
<dbReference type="Pfam" id="PF02542">
    <property type="entry name" value="YgbB"/>
    <property type="match status" value="1"/>
</dbReference>
<accession>C0BX63</accession>
<dbReference type="GO" id="GO:0008685">
    <property type="term" value="F:2-C-methyl-D-erythritol 2,4-cyclodiphosphate synthase activity"/>
    <property type="evidence" value="ECO:0007669"/>
    <property type="project" value="UniProtKB-UniRule"/>
</dbReference>
<feature type="binding site" evidence="8">
    <location>
        <begin position="132"/>
        <end position="135"/>
    </location>
    <ligand>
        <name>4-CDP-2-C-methyl-D-erythritol 2-phosphate</name>
        <dbReference type="ChEBI" id="CHEBI:57919"/>
    </ligand>
</feature>
<dbReference type="EC" id="4.6.1.12" evidence="4 8"/>
<dbReference type="Gene3D" id="3.30.1330.50">
    <property type="entry name" value="2-C-methyl-D-erythritol 2,4-cyclodiphosphate synthase"/>
    <property type="match status" value="1"/>
</dbReference>
<dbReference type="HOGENOM" id="CLU_084630_2_0_9"/>
<proteinExistence type="inferred from homology"/>
<organism evidence="11 12">
    <name type="scientific">[Clostridium] hylemonae DSM 15053</name>
    <dbReference type="NCBI Taxonomy" id="553973"/>
    <lineage>
        <taxon>Bacteria</taxon>
        <taxon>Bacillati</taxon>
        <taxon>Bacillota</taxon>
        <taxon>Clostridia</taxon>
        <taxon>Lachnospirales</taxon>
        <taxon>Lachnospiraceae</taxon>
    </lineage>
</organism>
<dbReference type="PANTHER" id="PTHR43181">
    <property type="entry name" value="2-C-METHYL-D-ERYTHRITOL 2,4-CYCLODIPHOSPHATE SYNTHASE, CHLOROPLASTIC"/>
    <property type="match status" value="1"/>
</dbReference>
<dbReference type="InterPro" id="IPR003526">
    <property type="entry name" value="MECDP_synthase"/>
</dbReference>
<evidence type="ECO:0000256" key="8">
    <source>
        <dbReference type="HAMAP-Rule" id="MF_00107"/>
    </source>
</evidence>
<dbReference type="SUPFAM" id="SSF69765">
    <property type="entry name" value="IpsF-like"/>
    <property type="match status" value="1"/>
</dbReference>
<dbReference type="PANTHER" id="PTHR43181:SF1">
    <property type="entry name" value="2-C-METHYL-D-ERYTHRITOL 2,4-CYCLODIPHOSPHATE SYNTHASE, CHLOROPLASTIC"/>
    <property type="match status" value="1"/>
</dbReference>
<feature type="binding site" evidence="8">
    <location>
        <position position="139"/>
    </location>
    <ligand>
        <name>4-CDP-2-C-methyl-D-erythritol 2-phosphate</name>
        <dbReference type="ChEBI" id="CHEBI:57919"/>
    </ligand>
</feature>
<feature type="binding site" evidence="8">
    <location>
        <position position="8"/>
    </location>
    <ligand>
        <name>a divalent metal cation</name>
        <dbReference type="ChEBI" id="CHEBI:60240"/>
    </ligand>
</feature>
<evidence type="ECO:0000256" key="3">
    <source>
        <dbReference type="ARBA" id="ARBA00008480"/>
    </source>
</evidence>
<dbReference type="AlphaFoldDB" id="C0BX63"/>
<comment type="caution">
    <text evidence="8">Lacks conserved residue(s) required for the propagation of feature annotation.</text>
</comment>
<dbReference type="GO" id="GO:0016114">
    <property type="term" value="P:terpenoid biosynthetic process"/>
    <property type="evidence" value="ECO:0007669"/>
    <property type="project" value="InterPro"/>
</dbReference>
<dbReference type="Proteomes" id="UP000004893">
    <property type="component" value="Unassembled WGS sequence"/>
</dbReference>
<reference evidence="11" key="2">
    <citation type="submission" date="2013-06" db="EMBL/GenBank/DDBJ databases">
        <title>Draft genome sequence of Clostridium hylemonae (DSM 15053).</title>
        <authorList>
            <person name="Sudarsanam P."/>
            <person name="Ley R."/>
            <person name="Guruge J."/>
            <person name="Turnbaugh P.J."/>
            <person name="Mahowald M."/>
            <person name="Liep D."/>
            <person name="Gordon J."/>
        </authorList>
    </citation>
    <scope>NUCLEOTIDE SEQUENCE</scope>
    <source>
        <strain evidence="11">DSM 15053</strain>
    </source>
</reference>
<dbReference type="OrthoDB" id="9804336at2"/>
<dbReference type="GO" id="GO:0046872">
    <property type="term" value="F:metal ion binding"/>
    <property type="evidence" value="ECO:0007669"/>
    <property type="project" value="UniProtKB-KW"/>
</dbReference>
<reference evidence="11" key="1">
    <citation type="submission" date="2009-02" db="EMBL/GenBank/DDBJ databases">
        <authorList>
            <person name="Fulton L."/>
            <person name="Clifton S."/>
            <person name="Fulton B."/>
            <person name="Xu J."/>
            <person name="Minx P."/>
            <person name="Pepin K.H."/>
            <person name="Johnson M."/>
            <person name="Bhonagiri V."/>
            <person name="Nash W.E."/>
            <person name="Mardis E.R."/>
            <person name="Wilson R.K."/>
        </authorList>
    </citation>
    <scope>NUCLEOTIDE SEQUENCE [LARGE SCALE GENOMIC DNA]</scope>
    <source>
        <strain evidence="11">DSM 15053</strain>
    </source>
</reference>
<comment type="cofactor">
    <cofactor evidence="8">
        <name>a divalent metal cation</name>
        <dbReference type="ChEBI" id="CHEBI:60240"/>
    </cofactor>
    <text evidence="8">Binds 1 divalent metal cation per subunit.</text>
</comment>
<comment type="function">
    <text evidence="8">Involved in the biosynthesis of isopentenyl diphosphate (IPP) and dimethylallyl diphosphate (DMAPP), two major building blocks of isoprenoid compounds. Catalyzes the conversion of 4-diphosphocytidyl-2-C-methyl-D-erythritol 2-phosphate (CDP-ME2P) to 2-C-methyl-D-erythritol 2,4-cyclodiphosphate (ME-CPP) with a corresponding release of cytidine 5-monophosphate (CMP).</text>
</comment>
<dbReference type="InterPro" id="IPR020555">
    <property type="entry name" value="MECDP_synthase_CS"/>
</dbReference>
<evidence type="ECO:0000256" key="1">
    <source>
        <dbReference type="ARBA" id="ARBA00000200"/>
    </source>
</evidence>
<protein>
    <recommendedName>
        <fullName evidence="4 8">2-C-methyl-D-erythritol 2,4-cyclodiphosphate synthase</fullName>
        <shortName evidence="8">MECDP-synthase</shortName>
        <shortName evidence="8">MECPP-synthase</shortName>
        <shortName evidence="8">MECPS</shortName>
        <ecNumber evidence="4 8">4.6.1.12</ecNumber>
    </recommendedName>
</protein>
<evidence type="ECO:0000313" key="12">
    <source>
        <dbReference type="Proteomes" id="UP000004893"/>
    </source>
</evidence>
<dbReference type="InterPro" id="IPR036571">
    <property type="entry name" value="MECDP_synthase_sf"/>
</dbReference>
<evidence type="ECO:0000259" key="10">
    <source>
        <dbReference type="Pfam" id="PF02542"/>
    </source>
</evidence>
<keyword evidence="12" id="KW-1185">Reference proteome</keyword>
<feature type="binding site" evidence="8">
    <location>
        <begin position="56"/>
        <end position="58"/>
    </location>
    <ligand>
        <name>4-CDP-2-C-methyl-D-erythritol 2-phosphate</name>
        <dbReference type="ChEBI" id="CHEBI:57919"/>
    </ligand>
</feature>
<name>C0BX63_9FIRM</name>
<dbReference type="PROSITE" id="PS01350">
    <property type="entry name" value="ISPF"/>
    <property type="match status" value="1"/>
</dbReference>
<feature type="binding site" evidence="8">
    <location>
        <position position="42"/>
    </location>
    <ligand>
        <name>a divalent metal cation</name>
        <dbReference type="ChEBI" id="CHEBI:60240"/>
    </ligand>
</feature>
<sequence>MRVGMGYDVHKLVEGRELIVGGVKIPHEKGLLGHSDADVLLHAIMDALLGAAALGDIGRHFPDTDPEYEGASSMKLLERVGGLVEEELYVIGNIDATIIAQRPKMAPHIEKMRENVAAALHLDVSQVNIKATTEEGLGFTGAGEGISAQAVAGIETIANASYAVGPAEGGCGGCSGCPRSRM</sequence>
<feature type="binding site" evidence="8">
    <location>
        <begin position="61"/>
        <end position="65"/>
    </location>
    <ligand>
        <name>4-CDP-2-C-methyl-D-erythritol 2-phosphate</name>
        <dbReference type="ChEBI" id="CHEBI:57919"/>
    </ligand>
</feature>
<dbReference type="FunFam" id="3.30.1330.50:FF:000001">
    <property type="entry name" value="2-C-methyl-D-erythritol 2,4-cyclodiphosphate synthase"/>
    <property type="match status" value="1"/>
</dbReference>
<dbReference type="NCBIfam" id="TIGR00151">
    <property type="entry name" value="ispF"/>
    <property type="match status" value="1"/>
</dbReference>
<dbReference type="STRING" id="553973.CLOHYLEM_04398"/>
<feature type="site" description="Transition state stabilizer" evidence="8">
    <location>
        <position position="133"/>
    </location>
</feature>
<evidence type="ECO:0000256" key="7">
    <source>
        <dbReference type="ARBA" id="ARBA00023239"/>
    </source>
</evidence>
<feature type="binding site" evidence="8">
    <location>
        <begin position="8"/>
        <end position="10"/>
    </location>
    <ligand>
        <name>4-CDP-2-C-methyl-D-erythritol 2-phosphate</name>
        <dbReference type="ChEBI" id="CHEBI:57919"/>
    </ligand>
</feature>
<evidence type="ECO:0000256" key="2">
    <source>
        <dbReference type="ARBA" id="ARBA00004709"/>
    </source>
</evidence>
<dbReference type="UniPathway" id="UPA00056">
    <property type="reaction ID" value="UER00095"/>
</dbReference>
<feature type="site" description="Transition state stabilizer" evidence="8">
    <location>
        <position position="34"/>
    </location>
</feature>
<comment type="similarity">
    <text evidence="3 8 9">Belongs to the IspF family.</text>
</comment>
<keyword evidence="5 8" id="KW-0479">Metal-binding</keyword>
<keyword evidence="6 8" id="KW-0414">Isoprene biosynthesis</keyword>
<comment type="catalytic activity">
    <reaction evidence="1 8 9">
        <text>4-CDP-2-C-methyl-D-erythritol 2-phosphate = 2-C-methyl-D-erythritol 2,4-cyclic diphosphate + CMP</text>
        <dbReference type="Rhea" id="RHEA:23864"/>
        <dbReference type="ChEBI" id="CHEBI:57919"/>
        <dbReference type="ChEBI" id="CHEBI:58483"/>
        <dbReference type="ChEBI" id="CHEBI:60377"/>
        <dbReference type="EC" id="4.6.1.12"/>
    </reaction>
</comment>
<dbReference type="RefSeq" id="WP_006441732.1">
    <property type="nucleotide sequence ID" value="NZ_CP036524.1"/>
</dbReference>
<evidence type="ECO:0000256" key="9">
    <source>
        <dbReference type="RuleBase" id="RU004395"/>
    </source>
</evidence>
<evidence type="ECO:0000256" key="5">
    <source>
        <dbReference type="ARBA" id="ARBA00022723"/>
    </source>
</evidence>
<evidence type="ECO:0000256" key="4">
    <source>
        <dbReference type="ARBA" id="ARBA00012579"/>
    </source>
</evidence>
<evidence type="ECO:0000313" key="11">
    <source>
        <dbReference type="EMBL" id="EEG75471.1"/>
    </source>
</evidence>
<comment type="subunit">
    <text evidence="8">Homotrimer.</text>
</comment>
<keyword evidence="7 8" id="KW-0456">Lyase</keyword>
<feature type="domain" description="2-C-methyl-D-erythritol 2,4-cyclodiphosphate synthase" evidence="10">
    <location>
        <begin position="1"/>
        <end position="154"/>
    </location>
</feature>
<feature type="binding site" evidence="8">
    <location>
        <begin position="100"/>
        <end position="106"/>
    </location>
    <ligand>
        <name>4-CDP-2-C-methyl-D-erythritol 2-phosphate</name>
        <dbReference type="ChEBI" id="CHEBI:57919"/>
    </ligand>
</feature>
<gene>
    <name evidence="8 11" type="primary">ispF</name>
    <name evidence="11" type="ORF">CLOHYLEM_04398</name>
</gene>
<dbReference type="EMBL" id="ABYI02000008">
    <property type="protein sequence ID" value="EEG75471.1"/>
    <property type="molecule type" value="Genomic_DNA"/>
</dbReference>
<comment type="caution">
    <text evidence="11">The sequence shown here is derived from an EMBL/GenBank/DDBJ whole genome shotgun (WGS) entry which is preliminary data.</text>
</comment>
<dbReference type="HAMAP" id="MF_00107">
    <property type="entry name" value="IspF"/>
    <property type="match status" value="1"/>
</dbReference>